<evidence type="ECO:0000256" key="1">
    <source>
        <dbReference type="SAM" id="MobiDB-lite"/>
    </source>
</evidence>
<feature type="region of interest" description="Disordered" evidence="1">
    <location>
        <begin position="1"/>
        <end position="57"/>
    </location>
</feature>
<dbReference type="Proteomes" id="UP001189429">
    <property type="component" value="Unassembled WGS sequence"/>
</dbReference>
<accession>A0ABN9RBL5</accession>
<evidence type="ECO:0000313" key="3">
    <source>
        <dbReference type="Proteomes" id="UP001189429"/>
    </source>
</evidence>
<name>A0ABN9RBL5_9DINO</name>
<keyword evidence="3" id="KW-1185">Reference proteome</keyword>
<organism evidence="2 3">
    <name type="scientific">Prorocentrum cordatum</name>
    <dbReference type="NCBI Taxonomy" id="2364126"/>
    <lineage>
        <taxon>Eukaryota</taxon>
        <taxon>Sar</taxon>
        <taxon>Alveolata</taxon>
        <taxon>Dinophyceae</taxon>
        <taxon>Prorocentrales</taxon>
        <taxon>Prorocentraceae</taxon>
        <taxon>Prorocentrum</taxon>
    </lineage>
</organism>
<dbReference type="EMBL" id="CAUYUJ010006048">
    <property type="protein sequence ID" value="CAK0815947.1"/>
    <property type="molecule type" value="Genomic_DNA"/>
</dbReference>
<comment type="caution">
    <text evidence="2">The sequence shown here is derived from an EMBL/GenBank/DDBJ whole genome shotgun (WGS) entry which is preliminary data.</text>
</comment>
<proteinExistence type="predicted"/>
<feature type="non-terminal residue" evidence="2">
    <location>
        <position position="1"/>
    </location>
</feature>
<protein>
    <submittedName>
        <fullName evidence="2">Uncharacterized protein</fullName>
    </submittedName>
</protein>
<reference evidence="2" key="1">
    <citation type="submission" date="2023-10" db="EMBL/GenBank/DDBJ databases">
        <authorList>
            <person name="Chen Y."/>
            <person name="Shah S."/>
            <person name="Dougan E. K."/>
            <person name="Thang M."/>
            <person name="Chan C."/>
        </authorList>
    </citation>
    <scope>NUCLEOTIDE SEQUENCE [LARGE SCALE GENOMIC DNA]</scope>
</reference>
<feature type="region of interest" description="Disordered" evidence="1">
    <location>
        <begin position="245"/>
        <end position="264"/>
    </location>
</feature>
<sequence length="304" mass="34140">AGHRPWRARGPRRLPPGAPSVVRGLAEERAPLVRLGARGGQRQARRRTPRSTAAPTAKQLAWAQLLEEATGMSLPQSNYESSRGLERDCDLLIAVTPVPPSEALLQKAERLATRDRVELPDRARRSKNVCARFIKERSRKRGSLPPTDNQILLARRLLLEVSGEDHQDVPEDVLNDESSCSKFIDDMMKQRDDEELQFRPPLYRVNKAKELAERAGEEVPKDVLEDELELDGFIRDLEAKLGESVPAHQKRIEEQAPPKPPGQAQLKVAEALANKHGLEVPEEARMSTKACVQFIADHMPKPRR</sequence>
<gene>
    <name evidence="2" type="ORF">PCOR1329_LOCUS19065</name>
</gene>
<feature type="compositionally biased region" description="Basic residues" evidence="1">
    <location>
        <begin position="1"/>
        <end position="12"/>
    </location>
</feature>
<evidence type="ECO:0000313" key="2">
    <source>
        <dbReference type="EMBL" id="CAK0815947.1"/>
    </source>
</evidence>